<comment type="caution">
    <text evidence="2">The sequence shown here is derived from an EMBL/GenBank/DDBJ whole genome shotgun (WGS) entry which is preliminary data.</text>
</comment>
<dbReference type="AlphaFoldDB" id="A0AAD7H9B7"/>
<gene>
    <name evidence="2" type="ORF">DFH07DRAFT_785651</name>
</gene>
<reference evidence="2" key="1">
    <citation type="submission" date="2023-03" db="EMBL/GenBank/DDBJ databases">
        <title>Massive genome expansion in bonnet fungi (Mycena s.s.) driven by repeated elements and novel gene families across ecological guilds.</title>
        <authorList>
            <consortium name="Lawrence Berkeley National Laboratory"/>
            <person name="Harder C.B."/>
            <person name="Miyauchi S."/>
            <person name="Viragh M."/>
            <person name="Kuo A."/>
            <person name="Thoen E."/>
            <person name="Andreopoulos B."/>
            <person name="Lu D."/>
            <person name="Skrede I."/>
            <person name="Drula E."/>
            <person name="Henrissat B."/>
            <person name="Morin E."/>
            <person name="Kohler A."/>
            <person name="Barry K."/>
            <person name="LaButti K."/>
            <person name="Morin E."/>
            <person name="Salamov A."/>
            <person name="Lipzen A."/>
            <person name="Mereny Z."/>
            <person name="Hegedus B."/>
            <person name="Baldrian P."/>
            <person name="Stursova M."/>
            <person name="Weitz H."/>
            <person name="Taylor A."/>
            <person name="Grigoriev I.V."/>
            <person name="Nagy L.G."/>
            <person name="Martin F."/>
            <person name="Kauserud H."/>
        </authorList>
    </citation>
    <scope>NUCLEOTIDE SEQUENCE</scope>
    <source>
        <strain evidence="2">CBHHK188m</strain>
    </source>
</reference>
<accession>A0AAD7H9B7</accession>
<dbReference type="EMBL" id="JARJLG010000353">
    <property type="protein sequence ID" value="KAJ7715176.1"/>
    <property type="molecule type" value="Genomic_DNA"/>
</dbReference>
<keyword evidence="3" id="KW-1185">Reference proteome</keyword>
<feature type="compositionally biased region" description="Basic and acidic residues" evidence="1">
    <location>
        <begin position="260"/>
        <end position="275"/>
    </location>
</feature>
<feature type="compositionally biased region" description="Acidic residues" evidence="1">
    <location>
        <begin position="315"/>
        <end position="324"/>
    </location>
</feature>
<proteinExistence type="predicted"/>
<evidence type="ECO:0000313" key="2">
    <source>
        <dbReference type="EMBL" id="KAJ7715176.1"/>
    </source>
</evidence>
<name>A0AAD7H9B7_9AGAR</name>
<protein>
    <submittedName>
        <fullName evidence="2">Uncharacterized protein</fullName>
    </submittedName>
</protein>
<dbReference type="Proteomes" id="UP001215280">
    <property type="component" value="Unassembled WGS sequence"/>
</dbReference>
<evidence type="ECO:0000313" key="3">
    <source>
        <dbReference type="Proteomes" id="UP001215280"/>
    </source>
</evidence>
<evidence type="ECO:0000256" key="1">
    <source>
        <dbReference type="SAM" id="MobiDB-lite"/>
    </source>
</evidence>
<feature type="region of interest" description="Disordered" evidence="1">
    <location>
        <begin position="292"/>
        <end position="324"/>
    </location>
</feature>
<organism evidence="2 3">
    <name type="scientific">Mycena maculata</name>
    <dbReference type="NCBI Taxonomy" id="230809"/>
    <lineage>
        <taxon>Eukaryota</taxon>
        <taxon>Fungi</taxon>
        <taxon>Dikarya</taxon>
        <taxon>Basidiomycota</taxon>
        <taxon>Agaricomycotina</taxon>
        <taxon>Agaricomycetes</taxon>
        <taxon>Agaricomycetidae</taxon>
        <taxon>Agaricales</taxon>
        <taxon>Marasmiineae</taxon>
        <taxon>Mycenaceae</taxon>
        <taxon>Mycena</taxon>
    </lineage>
</organism>
<feature type="region of interest" description="Disordered" evidence="1">
    <location>
        <begin position="103"/>
        <end position="124"/>
    </location>
</feature>
<feature type="region of interest" description="Disordered" evidence="1">
    <location>
        <begin position="253"/>
        <end position="277"/>
    </location>
</feature>
<sequence length="324" mass="35530">MQRADSSFEDYISLQKLCTSRAKERAVRAGILINRTGASGGSTSALRAALPTRSELKLPYHARNGLEPCRTQHLCTPLPSERPIVFLACPTAISPTLRSPATLEAARERGHRQTHKAAAPAQSRRRAPVCLHRLSVTLARTPRWICVSLTQHSTLVPRRAPARIVDTPEPHLHGIISHRGGDLARARAQDLHLSGHPVLAGGHSHWEILPMQDLAIGIHRVTSWTTSPTASLAYRAKLVRKILTRRVREPSHARALPGCNDHDDRAPVQRGHDGRSANSCLAQRELRRLVELVAGPSADAPELKGKGNGAAREVTDDDEEFDEH</sequence>